<evidence type="ECO:0000259" key="4">
    <source>
        <dbReference type="PROSITE" id="PS50110"/>
    </source>
</evidence>
<dbReference type="InterPro" id="IPR001867">
    <property type="entry name" value="OmpR/PhoB-type_DNA-bd"/>
</dbReference>
<evidence type="ECO:0000256" key="2">
    <source>
        <dbReference type="PROSITE-ProRule" id="PRU00169"/>
    </source>
</evidence>
<feature type="modified residue" description="4-aspartylphosphate" evidence="2">
    <location>
        <position position="63"/>
    </location>
</feature>
<dbReference type="Gene3D" id="6.10.250.690">
    <property type="match status" value="1"/>
</dbReference>
<dbReference type="PATRIC" id="fig|363754.4.peg.5047"/>
<dbReference type="InterPro" id="IPR001789">
    <property type="entry name" value="Sig_transdc_resp-reg_receiver"/>
</dbReference>
<dbReference type="GO" id="GO:0032993">
    <property type="term" value="C:protein-DNA complex"/>
    <property type="evidence" value="ECO:0007669"/>
    <property type="project" value="TreeGrafter"/>
</dbReference>
<keyword evidence="7" id="KW-1185">Reference proteome</keyword>
<dbReference type="SUPFAM" id="SSF52172">
    <property type="entry name" value="CheY-like"/>
    <property type="match status" value="1"/>
</dbReference>
<accession>N6UTF7</accession>
<keyword evidence="1 3" id="KW-0238">DNA-binding</keyword>
<dbReference type="Gene3D" id="1.10.10.10">
    <property type="entry name" value="Winged helix-like DNA-binding domain superfamily/Winged helix DNA-binding domain"/>
    <property type="match status" value="1"/>
</dbReference>
<dbReference type="SUPFAM" id="SSF46894">
    <property type="entry name" value="C-terminal effector domain of the bipartite response regulators"/>
    <property type="match status" value="1"/>
</dbReference>
<dbReference type="AlphaFoldDB" id="N6UTF7"/>
<dbReference type="PANTHER" id="PTHR48111:SF36">
    <property type="entry name" value="TRANSCRIPTIONAL REGULATORY PROTEIN CUTR"/>
    <property type="match status" value="1"/>
</dbReference>
<keyword evidence="2" id="KW-0597">Phosphoprotein</keyword>
<dbReference type="STRING" id="363754.RHSP_58147"/>
<dbReference type="Pfam" id="PF00486">
    <property type="entry name" value="Trans_reg_C"/>
    <property type="match status" value="1"/>
</dbReference>
<dbReference type="InterPro" id="IPR036388">
    <property type="entry name" value="WH-like_DNA-bd_sf"/>
</dbReference>
<feature type="domain" description="OmpR/PhoB-type" evidence="5">
    <location>
        <begin position="136"/>
        <end position="234"/>
    </location>
</feature>
<evidence type="ECO:0000256" key="3">
    <source>
        <dbReference type="PROSITE-ProRule" id="PRU01091"/>
    </source>
</evidence>
<reference evidence="6 7" key="1">
    <citation type="journal article" date="2012" name="BMC Genomics">
        <title>Genomic basis of broad host range and environmental adaptability of Rhizobium tropici CIAT 899 and Rhizobium sp. PRF 81 which are used in inoculants for common bean (Phaseolus vulgaris L.).</title>
        <authorList>
            <person name="Ormeno-Orrillo E."/>
            <person name="Menna P."/>
            <person name="Almeida L.G."/>
            <person name="Ollero F.J."/>
            <person name="Nicolas M.F."/>
            <person name="Pains Rodrigues E."/>
            <person name="Shigueyoshi Nakatani A."/>
            <person name="Silva Batista J.S."/>
            <person name="Oliveira Chueire L.M."/>
            <person name="Souza R.C."/>
            <person name="Ribeiro Vasconcelos A.T."/>
            <person name="Megias M."/>
            <person name="Hungria M."/>
            <person name="Martinez-Romero E."/>
        </authorList>
    </citation>
    <scope>NUCLEOTIDE SEQUENCE [LARGE SCALE GENOMIC DNA]</scope>
    <source>
        <strain evidence="6 7">PRF 81</strain>
    </source>
</reference>
<dbReference type="InterPro" id="IPR016032">
    <property type="entry name" value="Sig_transdc_resp-reg_C-effctor"/>
</dbReference>
<proteinExistence type="predicted"/>
<dbReference type="PANTHER" id="PTHR48111">
    <property type="entry name" value="REGULATOR OF RPOS"/>
    <property type="match status" value="1"/>
</dbReference>
<dbReference type="GO" id="GO:0006355">
    <property type="term" value="P:regulation of DNA-templated transcription"/>
    <property type="evidence" value="ECO:0007669"/>
    <property type="project" value="InterPro"/>
</dbReference>
<dbReference type="SMART" id="SM00448">
    <property type="entry name" value="REC"/>
    <property type="match status" value="1"/>
</dbReference>
<dbReference type="Proteomes" id="UP000012429">
    <property type="component" value="Unassembled WGS sequence"/>
</dbReference>
<dbReference type="CDD" id="cd00383">
    <property type="entry name" value="trans_reg_C"/>
    <property type="match status" value="1"/>
</dbReference>
<dbReference type="PROSITE" id="PS51755">
    <property type="entry name" value="OMPR_PHOB"/>
    <property type="match status" value="1"/>
</dbReference>
<dbReference type="GO" id="GO:0000976">
    <property type="term" value="F:transcription cis-regulatory region binding"/>
    <property type="evidence" value="ECO:0007669"/>
    <property type="project" value="TreeGrafter"/>
</dbReference>
<dbReference type="InterPro" id="IPR011006">
    <property type="entry name" value="CheY-like_superfamily"/>
</dbReference>
<evidence type="ECO:0000256" key="1">
    <source>
        <dbReference type="ARBA" id="ARBA00023125"/>
    </source>
</evidence>
<feature type="DNA-binding region" description="OmpR/PhoB-type" evidence="3">
    <location>
        <begin position="136"/>
        <end position="234"/>
    </location>
</feature>
<evidence type="ECO:0000259" key="5">
    <source>
        <dbReference type="PROSITE" id="PS51755"/>
    </source>
</evidence>
<feature type="domain" description="Response regulatory" evidence="4">
    <location>
        <begin position="14"/>
        <end position="128"/>
    </location>
</feature>
<dbReference type="Gene3D" id="3.40.50.2300">
    <property type="match status" value="1"/>
</dbReference>
<name>N6UTF7_9HYPH</name>
<dbReference type="InterPro" id="IPR039420">
    <property type="entry name" value="WalR-like"/>
</dbReference>
<sequence>MQFEHSLRKGVTLRILLLEDEPEMASALCSALRTRDALVDHMTTLADAEEAAMIVVYDVILLDRQVPDGDGLSLIPKLRSNGVSAPVIMLTARGELDDRIDGLDSGADDYLVKPFAVEELLARLRAVMRRPGDVRVDVVNFGRVSYDFDGREALIDGCRLDLPRRELLVFETLARRLGRTVQRHMLEEAVYGFDDDIQSNTLDAHISRLRRKLISVDAGLEIHPVRGIGYLMKPTS</sequence>
<evidence type="ECO:0000313" key="7">
    <source>
        <dbReference type="Proteomes" id="UP000012429"/>
    </source>
</evidence>
<gene>
    <name evidence="6" type="ORF">RHSP_58147</name>
</gene>
<protein>
    <submittedName>
        <fullName evidence="6">Putative transcriptional regulatory protein y4xI</fullName>
    </submittedName>
</protein>
<dbReference type="GO" id="GO:0005829">
    <property type="term" value="C:cytosol"/>
    <property type="evidence" value="ECO:0007669"/>
    <property type="project" value="TreeGrafter"/>
</dbReference>
<organism evidence="6 7">
    <name type="scientific">Rhizobium freirei PRF 81</name>
    <dbReference type="NCBI Taxonomy" id="363754"/>
    <lineage>
        <taxon>Bacteria</taxon>
        <taxon>Pseudomonadati</taxon>
        <taxon>Pseudomonadota</taxon>
        <taxon>Alphaproteobacteria</taxon>
        <taxon>Hyphomicrobiales</taxon>
        <taxon>Rhizobiaceae</taxon>
        <taxon>Rhizobium/Agrobacterium group</taxon>
        <taxon>Rhizobium</taxon>
    </lineage>
</organism>
<comment type="caution">
    <text evidence="6">The sequence shown here is derived from an EMBL/GenBank/DDBJ whole genome shotgun (WGS) entry which is preliminary data.</text>
</comment>
<dbReference type="PROSITE" id="PS50110">
    <property type="entry name" value="RESPONSE_REGULATORY"/>
    <property type="match status" value="1"/>
</dbReference>
<dbReference type="EMBL" id="AQHN01000084">
    <property type="protein sequence ID" value="ENN85000.1"/>
    <property type="molecule type" value="Genomic_DNA"/>
</dbReference>
<dbReference type="Pfam" id="PF00072">
    <property type="entry name" value="Response_reg"/>
    <property type="match status" value="1"/>
</dbReference>
<dbReference type="SMART" id="SM00862">
    <property type="entry name" value="Trans_reg_C"/>
    <property type="match status" value="1"/>
</dbReference>
<evidence type="ECO:0000313" key="6">
    <source>
        <dbReference type="EMBL" id="ENN85000.1"/>
    </source>
</evidence>
<dbReference type="GO" id="GO:0000156">
    <property type="term" value="F:phosphorelay response regulator activity"/>
    <property type="evidence" value="ECO:0007669"/>
    <property type="project" value="TreeGrafter"/>
</dbReference>